<keyword evidence="5" id="KW-0472">Membrane</keyword>
<organism evidence="9 10">
    <name type="scientific">Oopsacas minuta</name>
    <dbReference type="NCBI Taxonomy" id="111878"/>
    <lineage>
        <taxon>Eukaryota</taxon>
        <taxon>Metazoa</taxon>
        <taxon>Porifera</taxon>
        <taxon>Hexactinellida</taxon>
        <taxon>Hexasterophora</taxon>
        <taxon>Lyssacinosida</taxon>
        <taxon>Leucopsacidae</taxon>
        <taxon>Oopsacas</taxon>
    </lineage>
</organism>
<keyword evidence="6" id="KW-0732">Signal</keyword>
<feature type="domain" description="EGF-like" evidence="7">
    <location>
        <begin position="179"/>
        <end position="209"/>
    </location>
</feature>
<dbReference type="SMART" id="SM00202">
    <property type="entry name" value="SR"/>
    <property type="match status" value="1"/>
</dbReference>
<evidence type="ECO:0000313" key="10">
    <source>
        <dbReference type="Proteomes" id="UP001165289"/>
    </source>
</evidence>
<feature type="signal peptide" evidence="6">
    <location>
        <begin position="1"/>
        <end position="20"/>
    </location>
</feature>
<feature type="region of interest" description="Disordered" evidence="4">
    <location>
        <begin position="292"/>
        <end position="313"/>
    </location>
</feature>
<dbReference type="EMBL" id="JAKMXF010000111">
    <property type="protein sequence ID" value="KAI6657697.1"/>
    <property type="molecule type" value="Genomic_DNA"/>
</dbReference>
<evidence type="ECO:0000256" key="6">
    <source>
        <dbReference type="SAM" id="SignalP"/>
    </source>
</evidence>
<evidence type="ECO:0000259" key="7">
    <source>
        <dbReference type="PROSITE" id="PS50026"/>
    </source>
</evidence>
<keyword evidence="2" id="KW-0245">EGF-like domain</keyword>
<feature type="domain" description="SRCR" evidence="8">
    <location>
        <begin position="29"/>
        <end position="140"/>
    </location>
</feature>
<keyword evidence="5" id="KW-0812">Transmembrane</keyword>
<comment type="caution">
    <text evidence="9">The sequence shown here is derived from an EMBL/GenBank/DDBJ whole genome shotgun (WGS) entry which is preliminary data.</text>
</comment>
<dbReference type="PROSITE" id="PS00022">
    <property type="entry name" value="EGF_1"/>
    <property type="match status" value="1"/>
</dbReference>
<evidence type="ECO:0000256" key="2">
    <source>
        <dbReference type="PROSITE-ProRule" id="PRU00076"/>
    </source>
</evidence>
<feature type="disulfide bond" evidence="2">
    <location>
        <begin position="199"/>
        <end position="208"/>
    </location>
</feature>
<dbReference type="Proteomes" id="UP001165289">
    <property type="component" value="Unassembled WGS sequence"/>
</dbReference>
<dbReference type="InterPro" id="IPR001190">
    <property type="entry name" value="SRCR"/>
</dbReference>
<evidence type="ECO:0000256" key="5">
    <source>
        <dbReference type="SAM" id="Phobius"/>
    </source>
</evidence>
<keyword evidence="5" id="KW-1133">Transmembrane helix</keyword>
<evidence type="ECO:0000259" key="8">
    <source>
        <dbReference type="PROSITE" id="PS50287"/>
    </source>
</evidence>
<feature type="chain" id="PRO_5043350189" evidence="6">
    <location>
        <begin position="21"/>
        <end position="524"/>
    </location>
</feature>
<feature type="transmembrane region" description="Helical" evidence="5">
    <location>
        <begin position="322"/>
        <end position="351"/>
    </location>
</feature>
<evidence type="ECO:0000256" key="1">
    <source>
        <dbReference type="ARBA" id="ARBA00023157"/>
    </source>
</evidence>
<name>A0AAV7K8S0_9METZ</name>
<dbReference type="InterPro" id="IPR036772">
    <property type="entry name" value="SRCR-like_dom_sf"/>
</dbReference>
<accession>A0AAV7K8S0</accession>
<evidence type="ECO:0000256" key="4">
    <source>
        <dbReference type="SAM" id="MobiDB-lite"/>
    </source>
</evidence>
<dbReference type="InterPro" id="IPR000742">
    <property type="entry name" value="EGF"/>
</dbReference>
<dbReference type="PROSITE" id="PS50026">
    <property type="entry name" value="EGF_3"/>
    <property type="match status" value="1"/>
</dbReference>
<proteinExistence type="predicted"/>
<dbReference type="SUPFAM" id="SSF56487">
    <property type="entry name" value="SRCR-like"/>
    <property type="match status" value="1"/>
</dbReference>
<dbReference type="Gene3D" id="3.10.250.10">
    <property type="entry name" value="SRCR-like domain"/>
    <property type="match status" value="1"/>
</dbReference>
<gene>
    <name evidence="9" type="ORF">LOD99_441</name>
</gene>
<comment type="caution">
    <text evidence="3">Lacks conserved residue(s) required for the propagation of feature annotation.</text>
</comment>
<evidence type="ECO:0000313" key="9">
    <source>
        <dbReference type="EMBL" id="KAI6657697.1"/>
    </source>
</evidence>
<dbReference type="Pfam" id="PF00530">
    <property type="entry name" value="SRCR"/>
    <property type="match status" value="1"/>
</dbReference>
<dbReference type="PROSITE" id="PS50287">
    <property type="entry name" value="SRCR_2"/>
    <property type="match status" value="1"/>
</dbReference>
<keyword evidence="10" id="KW-1185">Reference proteome</keyword>
<dbReference type="AlphaFoldDB" id="A0AAV7K8S0"/>
<evidence type="ECO:0000256" key="3">
    <source>
        <dbReference type="PROSITE-ProRule" id="PRU00196"/>
    </source>
</evidence>
<sequence length="524" mass="57992">MNYIYLQFLLLILVIAYTNSESCDVYGELREVKEGRKNSPQVCDYDNSGSLNWYQICDNGWDIDDADVWCKQLGYIEAENKGKSVKKPGNNRNTVKMNNFNCNPDTDKKLVDCSNVKQTNKCDYVTDIKCKRCDSDIQCIGVGSCNIGSGICKCSNNSTCGVGMMCKEERCECIRSSCQTCQQECQNDGICQNDGTCECVGLYYGDSCQDKLCTNECPDNSFCVTVGECVVTVIPTTEPKTTLVEIPITTTKQSIATITTERPTTMLSTKAHITTLPIVLPTVTTKLLEVTNSDHSTTKPEKEVPNTPEQDSRPGLTLMEKLILSISISAGLACIIITCIAVLSICFISNIRKKRKRVLMKENEYEEMAALPSCSFHESANCSDNISISSPIEYDSVVEEVMSYSTIDSVSEFVNATNQAPYYSTVRESIPVDEVAVEELPYYSTVGEIIPAISIEEPAPYYSTVGENNLDSEAVNTEVQAPYYSTAGDISTGNEPGIYESIEFGYRDYENVNENNPIEPYLIT</sequence>
<keyword evidence="1 2" id="KW-1015">Disulfide bond</keyword>
<feature type="disulfide bond" evidence="2">
    <location>
        <begin position="181"/>
        <end position="191"/>
    </location>
</feature>
<dbReference type="GO" id="GO:0016020">
    <property type="term" value="C:membrane"/>
    <property type="evidence" value="ECO:0007669"/>
    <property type="project" value="InterPro"/>
</dbReference>
<reference evidence="9 10" key="1">
    <citation type="journal article" date="2023" name="BMC Biol.">
        <title>The compact genome of the sponge Oopsacas minuta (Hexactinellida) is lacking key metazoan core genes.</title>
        <authorList>
            <person name="Santini S."/>
            <person name="Schenkelaars Q."/>
            <person name="Jourda C."/>
            <person name="Duchesne M."/>
            <person name="Belahbib H."/>
            <person name="Rocher C."/>
            <person name="Selva M."/>
            <person name="Riesgo A."/>
            <person name="Vervoort M."/>
            <person name="Leys S.P."/>
            <person name="Kodjabachian L."/>
            <person name="Le Bivic A."/>
            <person name="Borchiellini C."/>
            <person name="Claverie J.M."/>
            <person name="Renard E."/>
        </authorList>
    </citation>
    <scope>NUCLEOTIDE SEQUENCE [LARGE SCALE GENOMIC DNA]</scope>
    <source>
        <strain evidence="9">SPO-2</strain>
    </source>
</reference>
<protein>
    <submittedName>
        <fullName evidence="9">Uncharacterized protein</fullName>
    </submittedName>
</protein>